<gene>
    <name evidence="1" type="ORF">MJG53_009551</name>
</gene>
<organism evidence="1 2">
    <name type="scientific">Ovis ammon polii x Ovis aries</name>
    <dbReference type="NCBI Taxonomy" id="2918886"/>
    <lineage>
        <taxon>Eukaryota</taxon>
        <taxon>Metazoa</taxon>
        <taxon>Chordata</taxon>
        <taxon>Craniata</taxon>
        <taxon>Vertebrata</taxon>
        <taxon>Euteleostomi</taxon>
        <taxon>Mammalia</taxon>
        <taxon>Eutheria</taxon>
        <taxon>Laurasiatheria</taxon>
        <taxon>Artiodactyla</taxon>
        <taxon>Ruminantia</taxon>
        <taxon>Pecora</taxon>
        <taxon>Bovidae</taxon>
        <taxon>Caprinae</taxon>
        <taxon>Ovis</taxon>
    </lineage>
</organism>
<accession>A0ACB9UX14</accession>
<dbReference type="EMBL" id="CM043034">
    <property type="protein sequence ID" value="KAI4582026.1"/>
    <property type="molecule type" value="Genomic_DNA"/>
</dbReference>
<sequence>MAGPTLTQLSLDSSNALDEGNNGSVERSSQIILGLDQLHFDFRHSPDTKLIFSLMVLPSGAIIIKIALDDVFPYDSYSNLPELVEEESYAIVLGTSSFTLDFTVDINENEKICTSGIGRASRKLGCLAKPTVTIITKEDLITIKTKSIFKNNEISFKLGEEFEETTPGGHKTKVRPSTFSDEFNYELLILKSSQSTVILDDGSLIQVQDWDGKEITIRRKLVDEKLVVTEMIVCVVLVSIIIINKNSLYLQGTWKLVSSENFDDYMKEVGVGFATRKVAGMAKPTVIISVNGDVVNIKSESTFKNTEMSFKLGQEFDEVTPDDRKVKSIINLDEGALVQVQNWDGKSTTIKRKLVDDKLVLECVMNGVTATRVYERA</sequence>
<dbReference type="Proteomes" id="UP001057279">
    <property type="component" value="Linkage Group LG09"/>
</dbReference>
<evidence type="ECO:0000313" key="1">
    <source>
        <dbReference type="EMBL" id="KAI4582026.1"/>
    </source>
</evidence>
<keyword evidence="2" id="KW-1185">Reference proteome</keyword>
<evidence type="ECO:0000313" key="2">
    <source>
        <dbReference type="Proteomes" id="UP001057279"/>
    </source>
</evidence>
<protein>
    <submittedName>
        <fullName evidence="1">Uncharacterized protein</fullName>
    </submittedName>
</protein>
<name>A0ACB9UX14_9CETA</name>
<proteinExistence type="predicted"/>
<comment type="caution">
    <text evidence="1">The sequence shown here is derived from an EMBL/GenBank/DDBJ whole genome shotgun (WGS) entry which is preliminary data.</text>
</comment>
<reference evidence="1" key="1">
    <citation type="submission" date="2022-03" db="EMBL/GenBank/DDBJ databases">
        <title>Genomic analyses of argali, domestic sheep and their hybrids provide insights into chromosomal evolution, heterosis and genetic basis of agronomic traits.</title>
        <authorList>
            <person name="Li M."/>
        </authorList>
    </citation>
    <scope>NUCLEOTIDE SEQUENCE</scope>
    <source>
        <strain evidence="1">F1 hybrid</strain>
    </source>
</reference>